<dbReference type="EMBL" id="CP027860">
    <property type="protein sequence ID" value="AVQ00210.1"/>
    <property type="molecule type" value="Genomic_DNA"/>
</dbReference>
<dbReference type="Proteomes" id="UP000241074">
    <property type="component" value="Chromosome"/>
</dbReference>
<evidence type="ECO:0000313" key="2">
    <source>
        <dbReference type="EMBL" id="AVQ00210.1"/>
    </source>
</evidence>
<keyword evidence="3" id="KW-1185">Reference proteome</keyword>
<dbReference type="RefSeq" id="WP_106894127.1">
    <property type="nucleotide sequence ID" value="NZ_CP027860.1"/>
</dbReference>
<organism evidence="2 3">
    <name type="scientific">Ahniella affigens</name>
    <dbReference type="NCBI Taxonomy" id="2021234"/>
    <lineage>
        <taxon>Bacteria</taxon>
        <taxon>Pseudomonadati</taxon>
        <taxon>Pseudomonadota</taxon>
        <taxon>Gammaproteobacteria</taxon>
        <taxon>Lysobacterales</taxon>
        <taxon>Rhodanobacteraceae</taxon>
        <taxon>Ahniella</taxon>
    </lineage>
</organism>
<dbReference type="KEGG" id="xba:C7S18_20555"/>
<proteinExistence type="inferred from homology"/>
<evidence type="ECO:0000256" key="1">
    <source>
        <dbReference type="HAMAP-Rule" id="MF_00598"/>
    </source>
</evidence>
<dbReference type="Pfam" id="PF04361">
    <property type="entry name" value="DUF494"/>
    <property type="match status" value="1"/>
</dbReference>
<name>A0A2P1PZE4_9GAMM</name>
<dbReference type="HAMAP" id="MF_00598">
    <property type="entry name" value="Smg"/>
    <property type="match status" value="1"/>
</dbReference>
<evidence type="ECO:0000313" key="3">
    <source>
        <dbReference type="Proteomes" id="UP000241074"/>
    </source>
</evidence>
<reference evidence="2 3" key="2">
    <citation type="submission" date="2018-03" db="EMBL/GenBank/DDBJ databases">
        <authorList>
            <person name="Keele B.F."/>
        </authorList>
    </citation>
    <scope>NUCLEOTIDE SEQUENCE [LARGE SCALE GENOMIC DNA]</scope>
    <source>
        <strain evidence="2 3">D13</strain>
    </source>
</reference>
<reference evidence="2 3" key="1">
    <citation type="submission" date="2018-03" db="EMBL/GenBank/DDBJ databases">
        <title>Ahniella affigens gen. nov., sp. nov., a gammaproteobacterium isolated from sandy soil near a stream.</title>
        <authorList>
            <person name="Ko Y."/>
            <person name="Kim J.-H."/>
        </authorList>
    </citation>
    <scope>NUCLEOTIDE SEQUENCE [LARGE SCALE GENOMIC DNA]</scope>
    <source>
        <strain evidence="2 3">D13</strain>
    </source>
</reference>
<dbReference type="InterPro" id="IPR007456">
    <property type="entry name" value="Smg"/>
</dbReference>
<dbReference type="AlphaFoldDB" id="A0A2P1PZE4"/>
<dbReference type="OrthoDB" id="9788984at2"/>
<gene>
    <name evidence="1" type="primary">smg</name>
    <name evidence="2" type="ORF">C7S18_20555</name>
</gene>
<dbReference type="PANTHER" id="PTHR38692">
    <property type="entry name" value="PROTEIN SMG"/>
    <property type="match status" value="1"/>
</dbReference>
<dbReference type="PANTHER" id="PTHR38692:SF1">
    <property type="entry name" value="PROTEIN SMG"/>
    <property type="match status" value="1"/>
</dbReference>
<protein>
    <recommendedName>
        <fullName evidence="1">Protein Smg homolog</fullName>
    </recommendedName>
</protein>
<comment type="similarity">
    <text evidence="1">Belongs to the Smg family.</text>
</comment>
<sequence>MKENMLEVLVYLFENYFFCAPENTTFDRDSMQDALLEAGFHSNNIGKAWDWLAALQAPPEAPASTAHPVRIYAPIEQDYLDVSARGFLLRLEQHGMLDVRTRERVLERALALEHAPVQVEELKWVVLMVLYNQPGREAEFAWIHAELLGDARLH</sequence>
<accession>A0A2P1PZE4</accession>